<evidence type="ECO:0000259" key="9">
    <source>
        <dbReference type="Pfam" id="PF21365"/>
    </source>
</evidence>
<dbReference type="InterPro" id="IPR030458">
    <property type="entry name" value="Glyco_hydro_31_AS"/>
</dbReference>
<evidence type="ECO:0000256" key="4">
    <source>
        <dbReference type="RuleBase" id="RU361185"/>
    </source>
</evidence>
<protein>
    <submittedName>
        <fullName evidence="10">Alpha-glucosidase</fullName>
    </submittedName>
</protein>
<evidence type="ECO:0000313" key="11">
    <source>
        <dbReference type="Proteomes" id="UP000030518"/>
    </source>
</evidence>
<dbReference type="RefSeq" id="WP_052116068.1">
    <property type="nucleotide sequence ID" value="NZ_JRKJ01000002.1"/>
</dbReference>
<dbReference type="Gene3D" id="3.20.20.80">
    <property type="entry name" value="Glycosidases"/>
    <property type="match status" value="1"/>
</dbReference>
<dbReference type="InterPro" id="IPR000322">
    <property type="entry name" value="Glyco_hydro_31_TIM"/>
</dbReference>
<dbReference type="InterPro" id="IPR011013">
    <property type="entry name" value="Gal_mutarotase_sf_dom"/>
</dbReference>
<dbReference type="PANTHER" id="PTHR22762:SF120">
    <property type="entry name" value="HETEROGLYCAN GLUCOSIDASE 1"/>
    <property type="match status" value="1"/>
</dbReference>
<feature type="domain" description="Glycoside hydrolase family 31 N-terminal" evidence="7">
    <location>
        <begin position="92"/>
        <end position="168"/>
    </location>
</feature>
<dbReference type="Gene3D" id="2.60.40.1180">
    <property type="entry name" value="Golgi alpha-mannosidase II"/>
    <property type="match status" value="2"/>
</dbReference>
<dbReference type="Pfam" id="PF01055">
    <property type="entry name" value="Glyco_hydro_31_2nd"/>
    <property type="match status" value="1"/>
</dbReference>
<evidence type="ECO:0000259" key="6">
    <source>
        <dbReference type="Pfam" id="PF01055"/>
    </source>
</evidence>
<evidence type="ECO:0000256" key="5">
    <source>
        <dbReference type="SAM" id="SignalP"/>
    </source>
</evidence>
<dbReference type="Pfam" id="PF21365">
    <property type="entry name" value="Glyco_hydro_31_3rd"/>
    <property type="match status" value="1"/>
</dbReference>
<keyword evidence="3 4" id="KW-0326">Glycosidase</keyword>
<dbReference type="PANTHER" id="PTHR22762">
    <property type="entry name" value="ALPHA-GLUCOSIDASE"/>
    <property type="match status" value="1"/>
</dbReference>
<dbReference type="EMBL" id="JRKJ01000002">
    <property type="protein sequence ID" value="KGQ20698.1"/>
    <property type="molecule type" value="Genomic_DNA"/>
</dbReference>
<dbReference type="Pfam" id="PF13802">
    <property type="entry name" value="Gal_mutarotas_2"/>
    <property type="match status" value="1"/>
</dbReference>
<accession>A0A0A2WLN6</accession>
<gene>
    <name evidence="10" type="ORF">LF41_1237</name>
</gene>
<dbReference type="eggNOG" id="COG1501">
    <property type="taxonomic scope" value="Bacteria"/>
</dbReference>
<feature type="domain" description="DUF5110" evidence="8">
    <location>
        <begin position="642"/>
        <end position="712"/>
    </location>
</feature>
<comment type="similarity">
    <text evidence="1 4">Belongs to the glycosyl hydrolase 31 family.</text>
</comment>
<feature type="domain" description="Glycoside hydrolase family 31 TIM barrel" evidence="6">
    <location>
        <begin position="210"/>
        <end position="537"/>
    </location>
</feature>
<evidence type="ECO:0000256" key="3">
    <source>
        <dbReference type="ARBA" id="ARBA00023295"/>
    </source>
</evidence>
<dbReference type="CDD" id="cd06604">
    <property type="entry name" value="GH31_glucosidase_II_MalA"/>
    <property type="match status" value="1"/>
</dbReference>
<dbReference type="AlphaFoldDB" id="A0A0A2WLN6"/>
<dbReference type="CDD" id="cd14752">
    <property type="entry name" value="GH31_N"/>
    <property type="match status" value="1"/>
</dbReference>
<dbReference type="OrthoDB" id="176168at2"/>
<dbReference type="InterPro" id="IPR013780">
    <property type="entry name" value="Glyco_hydro_b"/>
</dbReference>
<keyword evidence="11" id="KW-1185">Reference proteome</keyword>
<dbReference type="PROSITE" id="PS00129">
    <property type="entry name" value="GLYCOSYL_HYDROL_F31_1"/>
    <property type="match status" value="1"/>
</dbReference>
<dbReference type="SUPFAM" id="SSF74650">
    <property type="entry name" value="Galactose mutarotase-like"/>
    <property type="match status" value="1"/>
</dbReference>
<reference evidence="10 11" key="1">
    <citation type="submission" date="2014-09" db="EMBL/GenBank/DDBJ databases">
        <title>Genome sequences of Lysobacter dokdonensis DS-58.</title>
        <authorList>
            <person name="Kim J.F."/>
            <person name="Kwak M.-J."/>
        </authorList>
    </citation>
    <scope>NUCLEOTIDE SEQUENCE [LARGE SCALE GENOMIC DNA]</scope>
    <source>
        <strain evidence="10 11">DS-58</strain>
    </source>
</reference>
<proteinExistence type="inferred from homology"/>
<dbReference type="InterPro" id="IPR017853">
    <property type="entry name" value="GH"/>
</dbReference>
<dbReference type="SUPFAM" id="SSF51011">
    <property type="entry name" value="Glycosyl hydrolase domain"/>
    <property type="match status" value="1"/>
</dbReference>
<evidence type="ECO:0000259" key="7">
    <source>
        <dbReference type="Pfam" id="PF13802"/>
    </source>
</evidence>
<dbReference type="GO" id="GO:0005975">
    <property type="term" value="P:carbohydrate metabolic process"/>
    <property type="evidence" value="ECO:0007669"/>
    <property type="project" value="InterPro"/>
</dbReference>
<evidence type="ECO:0000256" key="2">
    <source>
        <dbReference type="ARBA" id="ARBA00022801"/>
    </source>
</evidence>
<dbReference type="GO" id="GO:0030246">
    <property type="term" value="F:carbohydrate binding"/>
    <property type="evidence" value="ECO:0007669"/>
    <property type="project" value="InterPro"/>
</dbReference>
<evidence type="ECO:0000256" key="1">
    <source>
        <dbReference type="ARBA" id="ARBA00007806"/>
    </source>
</evidence>
<feature type="signal peptide" evidence="5">
    <location>
        <begin position="1"/>
        <end position="22"/>
    </location>
</feature>
<organism evidence="10 11">
    <name type="scientific">Lysobacter dokdonensis DS-58</name>
    <dbReference type="NCBI Taxonomy" id="1300345"/>
    <lineage>
        <taxon>Bacteria</taxon>
        <taxon>Pseudomonadati</taxon>
        <taxon>Pseudomonadota</taxon>
        <taxon>Gammaproteobacteria</taxon>
        <taxon>Lysobacterales</taxon>
        <taxon>Lysobacteraceae</taxon>
        <taxon>Noviluteimonas</taxon>
    </lineage>
</organism>
<feature type="domain" description="Glycosyl hydrolase family 31 C-terminal" evidence="9">
    <location>
        <begin position="545"/>
        <end position="626"/>
    </location>
</feature>
<evidence type="ECO:0000313" key="10">
    <source>
        <dbReference type="EMBL" id="KGQ20698.1"/>
    </source>
</evidence>
<dbReference type="InterPro" id="IPR025887">
    <property type="entry name" value="Glyco_hydro_31_N_dom"/>
</dbReference>
<dbReference type="InterPro" id="IPR048395">
    <property type="entry name" value="Glyco_hydro_31_C"/>
</dbReference>
<dbReference type="Pfam" id="PF17137">
    <property type="entry name" value="DUF5110"/>
    <property type="match status" value="1"/>
</dbReference>
<dbReference type="PROSITE" id="PS51257">
    <property type="entry name" value="PROKAR_LIPOPROTEIN"/>
    <property type="match status" value="1"/>
</dbReference>
<sequence>MARDWRGWVALGLLAVAGSAQACFVAPRVEQVAPGILRMPPRSAQASWAVLPVHGKLPESRLRSGGNEPDCSVDFIESPDHPALVSVNTTTPHAVRLSLASGDHVYGLGDKSGPMDRRGRVFTFWNTDAYAWDAARDPLYKSIPFLIVERAGRVFGVFADATQRMTVDVGKTDPNAILLTVADGPLDLYVIDGPTPRALLQRYTALTGRTPLPPKWALGFQQSRYTYLPEARVREVAKTLRDKRIPADAIWLDIGFQDANKPFTVDRKAFPDFEGMLGDLRKDGFHTVLITDLHIAKQAGYAPYESGKAIDAFVKREGADYVGKVWPGDSVFPDFSRAQVRDWWGGLYTDFVRMGAAGFWNDMNEPSVFDVPGGTMPDDVVHRYDDGSTRTHAQLHNVYGMLNARATYEGLLQLTPDGRPFVLTRAAYAGTQRYAATWTGDNTADWHHLAQGVPNILSLGLSGMALAGDDIGGFIGSPPPELLTRWYQLGAWQPIFRSHAATDTRDHEAWVDGPVHEALRRSAIEQRYRLMPYLYTLAEENARTGAPITRPVWFEFPKAGGSDRDFLFGRDLFVAPVVSERLDAHVVQLPPGAWYGLRDGKRYSDKVTFDPAPSEVPVFVRAGAIVPMQAVVQHTGQVPKGPLEVHVWWPEGDAPCDGALYDDDGTSMAYQRGEFVRIAFACRVEGDALVVEAKREQAGFAPWWRAAEVIVHRADGTTRTHHIANARADWTATLR</sequence>
<keyword evidence="5" id="KW-0732">Signal</keyword>
<keyword evidence="2 4" id="KW-0378">Hydrolase</keyword>
<feature type="chain" id="PRO_5001996820" evidence="5">
    <location>
        <begin position="23"/>
        <end position="735"/>
    </location>
</feature>
<dbReference type="PATRIC" id="fig|1300345.3.peg.538"/>
<dbReference type="GO" id="GO:0004553">
    <property type="term" value="F:hydrolase activity, hydrolyzing O-glycosyl compounds"/>
    <property type="evidence" value="ECO:0007669"/>
    <property type="project" value="InterPro"/>
</dbReference>
<evidence type="ECO:0000259" key="8">
    <source>
        <dbReference type="Pfam" id="PF17137"/>
    </source>
</evidence>
<dbReference type="STRING" id="1300345.LF41_1237"/>
<dbReference type="SUPFAM" id="SSF51445">
    <property type="entry name" value="(Trans)glycosidases"/>
    <property type="match status" value="1"/>
</dbReference>
<comment type="caution">
    <text evidence="10">The sequence shown here is derived from an EMBL/GenBank/DDBJ whole genome shotgun (WGS) entry which is preliminary data.</text>
</comment>
<name>A0A0A2WLN6_9GAMM</name>
<dbReference type="Proteomes" id="UP000030518">
    <property type="component" value="Unassembled WGS sequence"/>
</dbReference>
<dbReference type="Gene3D" id="2.60.40.1760">
    <property type="entry name" value="glycosyl hydrolase (family 31)"/>
    <property type="match status" value="1"/>
</dbReference>
<dbReference type="InterPro" id="IPR033403">
    <property type="entry name" value="DUF5110"/>
</dbReference>